<dbReference type="PANTHER" id="PTHR33447:SF20">
    <property type="entry name" value="GLUTATHIONE GAMMA-GLUTAMYLCYSTEINYLTRANSFERASE"/>
    <property type="match status" value="1"/>
</dbReference>
<name>A9KCQ2_COXBN</name>
<dbReference type="InterPro" id="IPR038156">
    <property type="entry name" value="PCS_N_sf"/>
</dbReference>
<evidence type="ECO:0000256" key="3">
    <source>
        <dbReference type="ARBA" id="ARBA00022679"/>
    </source>
</evidence>
<feature type="domain" description="Peptidase C83" evidence="5">
    <location>
        <begin position="21"/>
        <end position="247"/>
    </location>
</feature>
<dbReference type="SUPFAM" id="SSF54001">
    <property type="entry name" value="Cysteine proteinases"/>
    <property type="match status" value="1"/>
</dbReference>
<reference evidence="6 7" key="1">
    <citation type="journal article" date="2009" name="Infect. Immun.">
        <title>Comparative genomics reveal extensive transposon-mediated genomic plasticity and diversity among potential effector proteins within the genus Coxiella.</title>
        <authorList>
            <person name="Beare P.A."/>
            <person name="Unsworth N."/>
            <person name="Andoh M."/>
            <person name="Voth D.E."/>
            <person name="Omsland A."/>
            <person name="Gilk S.D."/>
            <person name="Williams K.P."/>
            <person name="Sobral B.W."/>
            <person name="Kupko J.J.III."/>
            <person name="Porcella S.F."/>
            <person name="Samuel J.E."/>
            <person name="Heinzen R.A."/>
        </authorList>
    </citation>
    <scope>NUCLEOTIDE SEQUENCE [LARGE SCALE GENOMIC DNA]</scope>
    <source>
        <strain evidence="6 7">Dugway 5J108-111</strain>
    </source>
</reference>
<dbReference type="PANTHER" id="PTHR33447">
    <property type="entry name" value="GLUTATHIONE GAMMA-GLUTAMYLCYSTEINYLTRANSFERASE"/>
    <property type="match status" value="1"/>
</dbReference>
<organism evidence="6 7">
    <name type="scientific">Coxiella burnetii (strain Dugway 5J108-111)</name>
    <dbReference type="NCBI Taxonomy" id="434922"/>
    <lineage>
        <taxon>Bacteria</taxon>
        <taxon>Pseudomonadati</taxon>
        <taxon>Pseudomonadota</taxon>
        <taxon>Gammaproteobacteria</taxon>
        <taxon>Legionellales</taxon>
        <taxon>Coxiellaceae</taxon>
        <taxon>Coxiella</taxon>
    </lineage>
</organism>
<proteinExistence type="predicted"/>
<evidence type="ECO:0000313" key="7">
    <source>
        <dbReference type="Proteomes" id="UP000008555"/>
    </source>
</evidence>
<accession>A9KCQ2</accession>
<keyword evidence="3 6" id="KW-0808">Transferase</keyword>
<protein>
    <recommendedName>
        <fullName evidence="1">glutathione gamma-glutamylcysteinyltransferase</fullName>
        <ecNumber evidence="1">2.3.2.15</ecNumber>
    </recommendedName>
</protein>
<dbReference type="HOGENOM" id="CLU_037385_0_0_6"/>
<dbReference type="GO" id="GO:0016756">
    <property type="term" value="F:glutathione gamma-glutamylcysteinyltransferase activity"/>
    <property type="evidence" value="ECO:0007669"/>
    <property type="project" value="UniProtKB-EC"/>
</dbReference>
<dbReference type="Gene3D" id="3.90.70.30">
    <property type="entry name" value="Phytochelatin synthase, N-terminal domain"/>
    <property type="match status" value="1"/>
</dbReference>
<dbReference type="AlphaFoldDB" id="A9KCQ2"/>
<sequence length="247" mass="27647">MVMNISLAKKFAFFIVTLILSMKVCALPTLLPVPHNLIAFNSPAGIKLFNKSQHKTAFWELIPYFTTEKGVAFCGVAASVMVLNAVNIKPPITPSHSPFYIFNQDNFFTESVLKVITPAEINSKGATLSQIAQSLKTFNIFVKMYHGREEGMDKKLFRRLAIGAVSSSHKFIIVNFCRKYIKEQGCGHFSPLAAYNAKADRFLLLDVARYKYLPVWIKTDELYQSLSKGNDPVAHKSRGFIIVSSKG</sequence>
<dbReference type="InterPro" id="IPR007719">
    <property type="entry name" value="PCS_N"/>
</dbReference>
<dbReference type="Proteomes" id="UP000008555">
    <property type="component" value="Chromosome"/>
</dbReference>
<evidence type="ECO:0000256" key="2">
    <source>
        <dbReference type="ARBA" id="ARBA00022539"/>
    </source>
</evidence>
<evidence type="ECO:0000259" key="5">
    <source>
        <dbReference type="PROSITE" id="PS51443"/>
    </source>
</evidence>
<dbReference type="InterPro" id="IPR040409">
    <property type="entry name" value="PCS-like"/>
</dbReference>
<evidence type="ECO:0000256" key="4">
    <source>
        <dbReference type="ARBA" id="ARBA00022723"/>
    </source>
</evidence>
<evidence type="ECO:0000313" key="6">
    <source>
        <dbReference type="EMBL" id="ABS78257.2"/>
    </source>
</evidence>
<gene>
    <name evidence="6" type="ordered locus">CBUD_1504</name>
</gene>
<dbReference type="EC" id="2.3.2.15" evidence="1"/>
<dbReference type="InterPro" id="IPR038765">
    <property type="entry name" value="Papain-like_cys_pep_sf"/>
</dbReference>
<dbReference type="EMBL" id="CP000733">
    <property type="protein sequence ID" value="ABS78257.2"/>
    <property type="molecule type" value="Genomic_DNA"/>
</dbReference>
<dbReference type="Pfam" id="PF05023">
    <property type="entry name" value="Phytochelatin"/>
    <property type="match status" value="1"/>
</dbReference>
<keyword evidence="2" id="KW-0104">Cadmium</keyword>
<keyword evidence="4" id="KW-0479">Metal-binding</keyword>
<evidence type="ECO:0000256" key="1">
    <source>
        <dbReference type="ARBA" id="ARBA00012468"/>
    </source>
</evidence>
<dbReference type="PROSITE" id="PS51443">
    <property type="entry name" value="PCS"/>
    <property type="match status" value="1"/>
</dbReference>
<dbReference type="KEGG" id="cbd:CBUD_1504"/>
<dbReference type="GO" id="GO:0046872">
    <property type="term" value="F:metal ion binding"/>
    <property type="evidence" value="ECO:0007669"/>
    <property type="project" value="UniProtKB-KW"/>
</dbReference>
<dbReference type="GO" id="GO:0046938">
    <property type="term" value="P:phytochelatin biosynthetic process"/>
    <property type="evidence" value="ECO:0007669"/>
    <property type="project" value="InterPro"/>
</dbReference>
<keyword evidence="6" id="KW-0012">Acyltransferase</keyword>
<dbReference type="GO" id="GO:0010038">
    <property type="term" value="P:response to metal ion"/>
    <property type="evidence" value="ECO:0007669"/>
    <property type="project" value="InterPro"/>
</dbReference>